<feature type="signal peptide" evidence="4">
    <location>
        <begin position="1"/>
        <end position="19"/>
    </location>
</feature>
<dbReference type="WBParaSite" id="PSAMB.scaffold8743size5853.g31753.t1">
    <property type="protein sequence ID" value="PSAMB.scaffold8743size5853.g31753.t1"/>
    <property type="gene ID" value="PSAMB.scaffold8743size5853.g31753"/>
</dbReference>
<keyword evidence="6" id="KW-1185">Reference proteome</keyword>
<organism evidence="6 7">
    <name type="scientific">Plectus sambesii</name>
    <dbReference type="NCBI Taxonomy" id="2011161"/>
    <lineage>
        <taxon>Eukaryota</taxon>
        <taxon>Metazoa</taxon>
        <taxon>Ecdysozoa</taxon>
        <taxon>Nematoda</taxon>
        <taxon>Chromadorea</taxon>
        <taxon>Plectida</taxon>
        <taxon>Plectina</taxon>
        <taxon>Plectoidea</taxon>
        <taxon>Plectidae</taxon>
        <taxon>Plectus</taxon>
    </lineage>
</organism>
<reference evidence="7" key="1">
    <citation type="submission" date="2022-11" db="UniProtKB">
        <authorList>
            <consortium name="WormBaseParasite"/>
        </authorList>
    </citation>
    <scope>IDENTIFICATION</scope>
</reference>
<feature type="chain" id="PRO_5038169293" description="Peptidyl-prolyl cis-trans isomerase" evidence="4">
    <location>
        <begin position="20"/>
        <end position="224"/>
    </location>
</feature>
<keyword evidence="4" id="KW-0732">Signal</keyword>
<dbReference type="Pfam" id="PF00160">
    <property type="entry name" value="Pro_isomerase"/>
    <property type="match status" value="1"/>
</dbReference>
<dbReference type="Proteomes" id="UP000887566">
    <property type="component" value="Unplaced"/>
</dbReference>
<evidence type="ECO:0000259" key="5">
    <source>
        <dbReference type="PROSITE" id="PS50072"/>
    </source>
</evidence>
<dbReference type="Gene3D" id="2.40.100.10">
    <property type="entry name" value="Cyclophilin-like"/>
    <property type="match status" value="1"/>
</dbReference>
<comment type="catalytic activity">
    <reaction evidence="1 4">
        <text>[protein]-peptidylproline (omega=180) = [protein]-peptidylproline (omega=0)</text>
        <dbReference type="Rhea" id="RHEA:16237"/>
        <dbReference type="Rhea" id="RHEA-COMP:10747"/>
        <dbReference type="Rhea" id="RHEA-COMP:10748"/>
        <dbReference type="ChEBI" id="CHEBI:83833"/>
        <dbReference type="ChEBI" id="CHEBI:83834"/>
        <dbReference type="EC" id="5.2.1.8"/>
    </reaction>
</comment>
<evidence type="ECO:0000313" key="6">
    <source>
        <dbReference type="Proteomes" id="UP000887566"/>
    </source>
</evidence>
<keyword evidence="3 4" id="KW-0413">Isomerase</keyword>
<evidence type="ECO:0000256" key="2">
    <source>
        <dbReference type="ARBA" id="ARBA00023110"/>
    </source>
</evidence>
<dbReference type="EC" id="5.2.1.8" evidence="4"/>
<accession>A0A914XHW9</accession>
<evidence type="ECO:0000256" key="3">
    <source>
        <dbReference type="ARBA" id="ARBA00023235"/>
    </source>
</evidence>
<evidence type="ECO:0000256" key="4">
    <source>
        <dbReference type="RuleBase" id="RU363019"/>
    </source>
</evidence>
<dbReference type="GO" id="GO:0006457">
    <property type="term" value="P:protein folding"/>
    <property type="evidence" value="ECO:0007669"/>
    <property type="project" value="InterPro"/>
</dbReference>
<evidence type="ECO:0000256" key="1">
    <source>
        <dbReference type="ARBA" id="ARBA00000971"/>
    </source>
</evidence>
<proteinExistence type="inferred from homology"/>
<dbReference type="InterPro" id="IPR020892">
    <property type="entry name" value="Cyclophilin-type_PPIase_CS"/>
</dbReference>
<dbReference type="InterPro" id="IPR029000">
    <property type="entry name" value="Cyclophilin-like_dom_sf"/>
</dbReference>
<dbReference type="GO" id="GO:0005737">
    <property type="term" value="C:cytoplasm"/>
    <property type="evidence" value="ECO:0007669"/>
    <property type="project" value="TreeGrafter"/>
</dbReference>
<dbReference type="PANTHER" id="PTHR11071:SF547">
    <property type="entry name" value="PEPTIDYL-PROLYL CIS-TRANS ISOMERASE"/>
    <property type="match status" value="1"/>
</dbReference>
<comment type="function">
    <text evidence="4">PPIases accelerate the folding of proteins. It catalyzes the cis-trans isomerization of proline imidic peptide bonds in oligopeptides.</text>
</comment>
<dbReference type="PRINTS" id="PR00153">
    <property type="entry name" value="CSAPPISMRASE"/>
</dbReference>
<dbReference type="AlphaFoldDB" id="A0A914XHW9"/>
<dbReference type="PANTHER" id="PTHR11071">
    <property type="entry name" value="PEPTIDYL-PROLYL CIS-TRANS ISOMERASE"/>
    <property type="match status" value="1"/>
</dbReference>
<dbReference type="PROSITE" id="PS50072">
    <property type="entry name" value="CSA_PPIASE_2"/>
    <property type="match status" value="1"/>
</dbReference>
<dbReference type="GO" id="GO:0003755">
    <property type="term" value="F:peptidyl-prolyl cis-trans isomerase activity"/>
    <property type="evidence" value="ECO:0007669"/>
    <property type="project" value="UniProtKB-UniRule"/>
</dbReference>
<dbReference type="FunFam" id="2.40.100.10:FF:000025">
    <property type="entry name" value="Peptidyl-prolyl cis-trans isomerase CYP19-2"/>
    <property type="match status" value="1"/>
</dbReference>
<sequence>MLVGLVAVVFSLIPLVAQAGNNTITDEVFFDIKVDATEPWTGRIVIGVFGDALPITSFNFVSLAKGFKHREELWTYKNCQVHRIVPDFLIQTGDVVYRDGRGGRSVYAPYFIDEGFPHSHRAAGYVANANVGPDSNASQFYITLTKARWLDNRNVVFGKVIKGLDVVERLAKVQTDANGYPRVPVIITNSGTLSLAEPYDLTEAELDKGDDIRPGYAAPDFVEL</sequence>
<feature type="domain" description="PPIase cyclophilin-type" evidence="5">
    <location>
        <begin position="31"/>
        <end position="192"/>
    </location>
</feature>
<dbReference type="SUPFAM" id="SSF50891">
    <property type="entry name" value="Cyclophilin-like"/>
    <property type="match status" value="1"/>
</dbReference>
<dbReference type="InterPro" id="IPR002130">
    <property type="entry name" value="Cyclophilin-type_PPIase_dom"/>
</dbReference>
<evidence type="ECO:0000313" key="7">
    <source>
        <dbReference type="WBParaSite" id="PSAMB.scaffold8743size5853.g31753.t1"/>
    </source>
</evidence>
<keyword evidence="2 4" id="KW-0697">Rotamase</keyword>
<dbReference type="PROSITE" id="PS00170">
    <property type="entry name" value="CSA_PPIASE_1"/>
    <property type="match status" value="1"/>
</dbReference>
<protein>
    <recommendedName>
        <fullName evidence="4">Peptidyl-prolyl cis-trans isomerase</fullName>
        <shortName evidence="4">PPIase</shortName>
        <ecNumber evidence="4">5.2.1.8</ecNumber>
    </recommendedName>
</protein>
<dbReference type="GO" id="GO:0016018">
    <property type="term" value="F:cyclosporin A binding"/>
    <property type="evidence" value="ECO:0007669"/>
    <property type="project" value="TreeGrafter"/>
</dbReference>
<name>A0A914XHW9_9BILA</name>
<comment type="similarity">
    <text evidence="4">Belongs to the cyclophilin-type PPIase family.</text>
</comment>